<organism evidence="3 4">
    <name type="scientific">Larimichthys crocea</name>
    <name type="common">Large yellow croaker</name>
    <name type="synonym">Pseudosciaena crocea</name>
    <dbReference type="NCBI Taxonomy" id="215358"/>
    <lineage>
        <taxon>Eukaryota</taxon>
        <taxon>Metazoa</taxon>
        <taxon>Chordata</taxon>
        <taxon>Craniata</taxon>
        <taxon>Vertebrata</taxon>
        <taxon>Euteleostomi</taxon>
        <taxon>Actinopterygii</taxon>
        <taxon>Neopterygii</taxon>
        <taxon>Teleostei</taxon>
        <taxon>Neoteleostei</taxon>
        <taxon>Acanthomorphata</taxon>
        <taxon>Eupercaria</taxon>
        <taxon>Sciaenidae</taxon>
        <taxon>Larimichthys</taxon>
    </lineage>
</organism>
<keyword evidence="1" id="KW-0472">Membrane</keyword>
<dbReference type="EMBL" id="REGW02000007">
    <property type="protein sequence ID" value="KAE8294503.1"/>
    <property type="molecule type" value="Genomic_DNA"/>
</dbReference>
<sequence>MMDRRKTDAECGGGGVGGRVVHRHNRTSTLTVVVVLQNLLVAACLVVTLYVYWEVYQVPEGNIHIEFVSTGAISRNKTLEFDIYSNNKVDLIGKDKISIKCTGPYVLYMYACYRSLYRTNVTGMLQLQVVESVPIASVMMNTSAEDCSGLHSIAYLKAKNQASLRLYAPEGFKLKNVTVGLSYLLGTRCEI</sequence>
<evidence type="ECO:0000313" key="2">
    <source>
        <dbReference type="EMBL" id="KAE8294387.1"/>
    </source>
</evidence>
<proteinExistence type="predicted"/>
<dbReference type="EMBL" id="REGW02000007">
    <property type="protein sequence ID" value="KAE8294387.1"/>
    <property type="molecule type" value="Genomic_DNA"/>
</dbReference>
<dbReference type="Proteomes" id="UP000424527">
    <property type="component" value="Unassembled WGS sequence"/>
</dbReference>
<evidence type="ECO:0000256" key="1">
    <source>
        <dbReference type="SAM" id="Phobius"/>
    </source>
</evidence>
<comment type="caution">
    <text evidence="3">The sequence shown here is derived from an EMBL/GenBank/DDBJ whole genome shotgun (WGS) entry which is preliminary data.</text>
</comment>
<keyword evidence="4" id="KW-1185">Reference proteome</keyword>
<dbReference type="AlphaFoldDB" id="A0A6G0IT96"/>
<name>A0A6G0IT96_LARCR</name>
<evidence type="ECO:0000313" key="4">
    <source>
        <dbReference type="Proteomes" id="UP000424527"/>
    </source>
</evidence>
<keyword evidence="1" id="KW-1133">Transmembrane helix</keyword>
<evidence type="ECO:0000313" key="3">
    <source>
        <dbReference type="EMBL" id="KAE8294503.1"/>
    </source>
</evidence>
<gene>
    <name evidence="2" type="ORF">D5F01_LYC07340</name>
    <name evidence="3" type="ORF">D5F01_LYC07457</name>
</gene>
<evidence type="ECO:0008006" key="5">
    <source>
        <dbReference type="Google" id="ProtNLM"/>
    </source>
</evidence>
<accession>A0A6G0IT96</accession>
<protein>
    <recommendedName>
        <fullName evidence="5">TNF family profile domain-containing protein</fullName>
    </recommendedName>
</protein>
<reference evidence="3 4" key="1">
    <citation type="submission" date="2019-07" db="EMBL/GenBank/DDBJ databases">
        <title>Chromosome genome assembly for large yellow croaker.</title>
        <authorList>
            <person name="Xiao S."/>
        </authorList>
    </citation>
    <scope>NUCLEOTIDE SEQUENCE [LARGE SCALE GENOMIC DNA]</scope>
    <source>
        <strain evidence="3">JMULYC20181020</strain>
        <tissue evidence="3">Muscle</tissue>
    </source>
</reference>
<keyword evidence="1" id="KW-0812">Transmembrane</keyword>
<feature type="transmembrane region" description="Helical" evidence="1">
    <location>
        <begin position="29"/>
        <end position="53"/>
    </location>
</feature>